<accession>A0A2G4ST68</accession>
<proteinExistence type="predicted"/>
<organism evidence="1 2">
    <name type="scientific">Rhizopus microsporus ATCC 52813</name>
    <dbReference type="NCBI Taxonomy" id="1340429"/>
    <lineage>
        <taxon>Eukaryota</taxon>
        <taxon>Fungi</taxon>
        <taxon>Fungi incertae sedis</taxon>
        <taxon>Mucoromycota</taxon>
        <taxon>Mucoromycotina</taxon>
        <taxon>Mucoromycetes</taxon>
        <taxon>Mucorales</taxon>
        <taxon>Mucorineae</taxon>
        <taxon>Rhizopodaceae</taxon>
        <taxon>Rhizopus</taxon>
    </lineage>
</organism>
<dbReference type="EMBL" id="KZ303850">
    <property type="protein sequence ID" value="PHZ11950.1"/>
    <property type="molecule type" value="Genomic_DNA"/>
</dbReference>
<keyword evidence="2" id="KW-1185">Reference proteome</keyword>
<name>A0A2G4ST68_RHIZD</name>
<evidence type="ECO:0000313" key="1">
    <source>
        <dbReference type="EMBL" id="PHZ11950.1"/>
    </source>
</evidence>
<evidence type="ECO:0000313" key="2">
    <source>
        <dbReference type="Proteomes" id="UP000242254"/>
    </source>
</evidence>
<gene>
    <name evidence="1" type="ORF">RHIMIDRAFT_283651</name>
</gene>
<dbReference type="RefSeq" id="XP_023465658.1">
    <property type="nucleotide sequence ID" value="XM_023613139.1"/>
</dbReference>
<protein>
    <submittedName>
        <fullName evidence="1">Uncharacterized protein</fullName>
    </submittedName>
</protein>
<dbReference type="GeneID" id="35444128"/>
<dbReference type="AlphaFoldDB" id="A0A2G4ST68"/>
<dbReference type="Proteomes" id="UP000242254">
    <property type="component" value="Unassembled WGS sequence"/>
</dbReference>
<reference evidence="1 2" key="1">
    <citation type="journal article" date="2016" name="Proc. Natl. Acad. Sci. U.S.A.">
        <title>Lipid metabolic changes in an early divergent fungus govern the establishment of a mutualistic symbiosis with endobacteria.</title>
        <authorList>
            <person name="Lastovetsky O.A."/>
            <person name="Gaspar M.L."/>
            <person name="Mondo S.J."/>
            <person name="LaButti K.M."/>
            <person name="Sandor L."/>
            <person name="Grigoriev I.V."/>
            <person name="Henry S.A."/>
            <person name="Pawlowska T.E."/>
        </authorList>
    </citation>
    <scope>NUCLEOTIDE SEQUENCE [LARGE SCALE GENOMIC DNA]</scope>
    <source>
        <strain evidence="1 2">ATCC 52813</strain>
    </source>
</reference>
<sequence length="351" mass="39793">MIEHIANTHEPLFNDDVAISTKKDVFHFRRSIASPQPKRPKITDKTIATLSPVVSIVSDQYLTDQVNLLTFKQYPTAHKLLVKAMDVPLPTLPRFLWAFEIEANTNDDDLVFVNILRCILTDFYSKCQRNPQYQPKYERTFWVDRVVPIFQALGDHSQLLGFQWCEVPTEEHAEFTIDPTTWKPGVSNKFHDGLGYDNNNCNKLIMEGSSGYIDKENVQRSQDDTIKIIHASIELLDSLIRRHLSASFSSLCLIDSFSVQCVCTSITLSTTSLDPEDPGAYIHTQVRSADIPLNYDSRVSWTAIFELLAYLFTCLKEQKLVLETVTKESTGLLPVTDGDRGMNVLPEIDGS</sequence>